<protein>
    <submittedName>
        <fullName evidence="1">Uncharacterized protein</fullName>
    </submittedName>
</protein>
<evidence type="ECO:0000313" key="1">
    <source>
        <dbReference type="EMBL" id="MDD1149810.1"/>
    </source>
</evidence>
<dbReference type="Proteomes" id="UP001217610">
    <property type="component" value="Unassembled WGS sequence"/>
</dbReference>
<dbReference type="EMBL" id="JAMDGR010000012">
    <property type="protein sequence ID" value="MDD1149810.1"/>
    <property type="molecule type" value="Genomic_DNA"/>
</dbReference>
<keyword evidence="2" id="KW-1185">Reference proteome</keyword>
<accession>A0ABT5Q796</accession>
<comment type="caution">
    <text evidence="1">The sequence shown here is derived from an EMBL/GenBank/DDBJ whole genome shotgun (WGS) entry which is preliminary data.</text>
</comment>
<organism evidence="1 2">
    <name type="scientific">Pseudomonas idahonensis</name>
    <dbReference type="NCBI Taxonomy" id="2942628"/>
    <lineage>
        <taxon>Bacteria</taxon>
        <taxon>Pseudomonadati</taxon>
        <taxon>Pseudomonadota</taxon>
        <taxon>Gammaproteobacteria</taxon>
        <taxon>Pseudomonadales</taxon>
        <taxon>Pseudomonadaceae</taxon>
        <taxon>Pseudomonas</taxon>
    </lineage>
</organism>
<gene>
    <name evidence="1" type="ORF">M5G25_16085</name>
</gene>
<evidence type="ECO:0000313" key="2">
    <source>
        <dbReference type="Proteomes" id="UP001217610"/>
    </source>
</evidence>
<dbReference type="RefSeq" id="WP_273923337.1">
    <property type="nucleotide sequence ID" value="NZ_JAMDGR010000012.1"/>
</dbReference>
<name>A0ABT5Q796_9PSED</name>
<sequence length="87" mass="9923">MTDSLEVQEFDCLEEALLEASVSFGEMTRQYARYLLSLIDGGVLATISDSKLKVLIPYIEESILRERIESDGDLRRKLALELWAVEK</sequence>
<proteinExistence type="predicted"/>
<reference evidence="1 2" key="1">
    <citation type="submission" date="2022-05" db="EMBL/GenBank/DDBJ databases">
        <title>Novel Pseudomonas spp. Isolated from a Rainbow Trout Aquaculture Facility.</title>
        <authorList>
            <person name="Testerman T."/>
            <person name="Graf J."/>
        </authorList>
    </citation>
    <scope>NUCLEOTIDE SEQUENCE [LARGE SCALE GENOMIC DNA]</scope>
    <source>
        <strain evidence="1 2">ID357</strain>
    </source>
</reference>